<name>A0A6C0AQ87_9ZZZZ</name>
<protein>
    <submittedName>
        <fullName evidence="1">Uncharacterized protein</fullName>
    </submittedName>
</protein>
<proteinExistence type="predicted"/>
<dbReference type="AlphaFoldDB" id="A0A6C0AQ87"/>
<evidence type="ECO:0000313" key="1">
    <source>
        <dbReference type="EMBL" id="QHS81495.1"/>
    </source>
</evidence>
<organism evidence="1">
    <name type="scientific">viral metagenome</name>
    <dbReference type="NCBI Taxonomy" id="1070528"/>
    <lineage>
        <taxon>unclassified sequences</taxon>
        <taxon>metagenomes</taxon>
        <taxon>organismal metagenomes</taxon>
    </lineage>
</organism>
<sequence>MEPFHLFIASCYEAKDIQIPRIIDNISAVNIPSNYVHIIVGGCPKYETEYKNGIEIISVTYRCFEFTPLIYIIKNPDIIMFEFAFFAHDTVTFGKNFYNTIQSDIHKMKMGNFKTMKIENREMSMNIGIYSKEIILKNKNPLLELELNTNDKDELMKMKHKLVNYEDFILSQGNMNTGDASHNIKCKLVGKEGTVSNGSIRHYQRIDLIKYQSNNSTIQSIDICIIPNLF</sequence>
<reference evidence="1" key="1">
    <citation type="journal article" date="2020" name="Nature">
        <title>Giant virus diversity and host interactions through global metagenomics.</title>
        <authorList>
            <person name="Schulz F."/>
            <person name="Roux S."/>
            <person name="Paez-Espino D."/>
            <person name="Jungbluth S."/>
            <person name="Walsh D.A."/>
            <person name="Denef V.J."/>
            <person name="McMahon K.D."/>
            <person name="Konstantinidis K.T."/>
            <person name="Eloe-Fadrosh E.A."/>
            <person name="Kyrpides N.C."/>
            <person name="Woyke T."/>
        </authorList>
    </citation>
    <scope>NUCLEOTIDE SEQUENCE</scope>
    <source>
        <strain evidence="1">GVMAG-S-1101164-72</strain>
    </source>
</reference>
<accession>A0A6C0AQ87</accession>
<dbReference type="EMBL" id="MN740758">
    <property type="protein sequence ID" value="QHS81495.1"/>
    <property type="molecule type" value="Genomic_DNA"/>
</dbReference>